<sequence length="636" mass="68565">MDRQRERQTEVEMSRRQTEEDFQAVLARLGGQERCLLVGDCVTEGVAGEESGGESGTQRKNCHGGIGPNQHNRWARTHKLRALAQDLFLSLPAQEGRGGEAGKREKTEKVGEGTVGGGDAGHQGERGWDTEQERGQRADGDTQVSESCVKFSHDGATSGGRPPQTRDSPEDCPGMVPPLSGCILTAAGLGGESAAVAPCSEGCEVSADGSAERFSHCQPVQNGHQHVLPDGAAVRDGTQLETELVSNIPHGRHREASLRRKETEEDGITGSLTEPQALEGAVGADGSDGLPQAEASSSPPGLEEKGCKLTGSKHSAPLPEVEPAERTQTCCTEEEGGTAPATTGPPARNPKLTQLQENNGQSLGACQSELRPKTEPEPESNPEPRPVPGTTSHKRNPKQKARPKSPRRERGGCLLLSRRLDYSLVLFVFGPGLSRQQSGQRYLTEILRDVQARTRRADPVALGVIFCPGGQTDSEGDGKGSSLLLAQSVREVFWPQSPRTLELAWPYVPHSPESVHELKRGICLAVRSRETAHYIDIFHRDLLYSATASPVSMGVKVLQCFPWYRRCKERGKGRQCPQEAVSSDEVQPRLSSTASWGSEGESGSSMGGSQVYFSHKARVSFRHQMDSNINAIDATY</sequence>
<accession>A0A9D3T3L2</accession>
<feature type="compositionally biased region" description="Low complexity" evidence="1">
    <location>
        <begin position="591"/>
        <end position="607"/>
    </location>
</feature>
<feature type="compositionally biased region" description="Basic and acidic residues" evidence="1">
    <location>
        <begin position="122"/>
        <end position="140"/>
    </location>
</feature>
<feature type="region of interest" description="Disordered" evidence="1">
    <location>
        <begin position="574"/>
        <end position="607"/>
    </location>
</feature>
<reference evidence="2" key="1">
    <citation type="submission" date="2021-01" db="EMBL/GenBank/DDBJ databases">
        <authorList>
            <person name="Zahm M."/>
            <person name="Roques C."/>
            <person name="Cabau C."/>
            <person name="Klopp C."/>
            <person name="Donnadieu C."/>
            <person name="Jouanno E."/>
            <person name="Lampietro C."/>
            <person name="Louis A."/>
            <person name="Herpin A."/>
            <person name="Echchiki A."/>
            <person name="Berthelot C."/>
            <person name="Parey E."/>
            <person name="Roest-Crollius H."/>
            <person name="Braasch I."/>
            <person name="Postlethwait J."/>
            <person name="Bobe J."/>
            <person name="Montfort J."/>
            <person name="Bouchez O."/>
            <person name="Begum T."/>
            <person name="Mejri S."/>
            <person name="Adams A."/>
            <person name="Chen W.-J."/>
            <person name="Guiguen Y."/>
        </authorList>
    </citation>
    <scope>NUCLEOTIDE SEQUENCE</scope>
    <source>
        <strain evidence="2">YG-15Mar2019-1</strain>
        <tissue evidence="2">Brain</tissue>
    </source>
</reference>
<feature type="compositionally biased region" description="Basic and acidic residues" evidence="1">
    <location>
        <begin position="97"/>
        <end position="111"/>
    </location>
</feature>
<dbReference type="EMBL" id="JAFDVH010000014">
    <property type="protein sequence ID" value="KAG7465288.1"/>
    <property type="molecule type" value="Genomic_DNA"/>
</dbReference>
<dbReference type="PANTHER" id="PTHR35675:SF1">
    <property type="entry name" value="RIKEN CDNA 2810459M11 GENE"/>
    <property type="match status" value="1"/>
</dbReference>
<feature type="region of interest" description="Disordered" evidence="1">
    <location>
        <begin position="46"/>
        <end position="70"/>
    </location>
</feature>
<name>A0A9D3T3L2_MEGAT</name>
<organism evidence="2 3">
    <name type="scientific">Megalops atlanticus</name>
    <name type="common">Tarpon</name>
    <name type="synonym">Clupea gigantea</name>
    <dbReference type="NCBI Taxonomy" id="7932"/>
    <lineage>
        <taxon>Eukaryota</taxon>
        <taxon>Metazoa</taxon>
        <taxon>Chordata</taxon>
        <taxon>Craniata</taxon>
        <taxon>Vertebrata</taxon>
        <taxon>Euteleostomi</taxon>
        <taxon>Actinopterygii</taxon>
        <taxon>Neopterygii</taxon>
        <taxon>Teleostei</taxon>
        <taxon>Elopiformes</taxon>
        <taxon>Megalopidae</taxon>
        <taxon>Megalops</taxon>
    </lineage>
</organism>
<protein>
    <submittedName>
        <fullName evidence="2">Uncharacterized protein</fullName>
    </submittedName>
</protein>
<feature type="compositionally biased region" description="Low complexity" evidence="1">
    <location>
        <begin position="337"/>
        <end position="346"/>
    </location>
</feature>
<evidence type="ECO:0000313" key="2">
    <source>
        <dbReference type="EMBL" id="KAG7465288.1"/>
    </source>
</evidence>
<feature type="region of interest" description="Disordered" evidence="1">
    <location>
        <begin position="94"/>
        <end position="171"/>
    </location>
</feature>
<dbReference type="AlphaFoldDB" id="A0A9D3T3L2"/>
<evidence type="ECO:0000256" key="1">
    <source>
        <dbReference type="SAM" id="MobiDB-lite"/>
    </source>
</evidence>
<feature type="region of interest" description="Disordered" evidence="1">
    <location>
        <begin position="248"/>
        <end position="353"/>
    </location>
</feature>
<comment type="caution">
    <text evidence="2">The sequence shown here is derived from an EMBL/GenBank/DDBJ whole genome shotgun (WGS) entry which is preliminary data.</text>
</comment>
<feature type="region of interest" description="Disordered" evidence="1">
    <location>
        <begin position="367"/>
        <end position="412"/>
    </location>
</feature>
<feature type="compositionally biased region" description="Basic residues" evidence="1">
    <location>
        <begin position="392"/>
        <end position="405"/>
    </location>
</feature>
<evidence type="ECO:0000313" key="3">
    <source>
        <dbReference type="Proteomes" id="UP001046870"/>
    </source>
</evidence>
<gene>
    <name evidence="2" type="ORF">MATL_G00174810</name>
</gene>
<proteinExistence type="predicted"/>
<keyword evidence="3" id="KW-1185">Reference proteome</keyword>
<dbReference type="Proteomes" id="UP001046870">
    <property type="component" value="Chromosome 14"/>
</dbReference>
<dbReference type="OrthoDB" id="8786528at2759"/>
<dbReference type="PANTHER" id="PTHR35675">
    <property type="entry name" value="HYPOTHETICAL PROTEIN LOC100362216"/>
    <property type="match status" value="1"/>
</dbReference>
<feature type="compositionally biased region" description="Basic and acidic residues" evidence="1">
    <location>
        <begin position="254"/>
        <end position="263"/>
    </location>
</feature>